<keyword evidence="2" id="KW-1185">Reference proteome</keyword>
<evidence type="ECO:0000313" key="1">
    <source>
        <dbReference type="EMBL" id="QOV87315.1"/>
    </source>
</evidence>
<gene>
    <name evidence="1" type="ORF">IPV69_13545</name>
</gene>
<dbReference type="AlphaFoldDB" id="A0A7M2WP67"/>
<organism evidence="1 2">
    <name type="scientific">Humisphaera borealis</name>
    <dbReference type="NCBI Taxonomy" id="2807512"/>
    <lineage>
        <taxon>Bacteria</taxon>
        <taxon>Pseudomonadati</taxon>
        <taxon>Planctomycetota</taxon>
        <taxon>Phycisphaerae</taxon>
        <taxon>Tepidisphaerales</taxon>
        <taxon>Tepidisphaeraceae</taxon>
        <taxon>Humisphaera</taxon>
    </lineage>
</organism>
<proteinExistence type="predicted"/>
<sequence>MDDRRKNAYRTLLYRAMLDMRSLRWMPLGLLLRINPVAWRRDLIRIRRAGEIAEWLHNLAAFAARDFQSFDEDRFWQQFDDIEREHPEFLTTSYRAVFDKAVLGEGGLPYL</sequence>
<reference evidence="1 2" key="1">
    <citation type="submission" date="2020-10" db="EMBL/GenBank/DDBJ databases">
        <title>Wide distribution of Phycisphaera-like planctomycetes from WD2101 soil group in peatlands and genome analysis of the first cultivated representative.</title>
        <authorList>
            <person name="Dedysh S.N."/>
            <person name="Beletsky A.V."/>
            <person name="Ivanova A."/>
            <person name="Kulichevskaya I.S."/>
            <person name="Suzina N.E."/>
            <person name="Philippov D.A."/>
            <person name="Rakitin A.L."/>
            <person name="Mardanov A.V."/>
            <person name="Ravin N.V."/>
        </authorList>
    </citation>
    <scope>NUCLEOTIDE SEQUENCE [LARGE SCALE GENOMIC DNA]</scope>
    <source>
        <strain evidence="1 2">M1803</strain>
    </source>
</reference>
<evidence type="ECO:0000313" key="2">
    <source>
        <dbReference type="Proteomes" id="UP000593765"/>
    </source>
</evidence>
<dbReference type="Proteomes" id="UP000593765">
    <property type="component" value="Chromosome"/>
</dbReference>
<protein>
    <submittedName>
        <fullName evidence="1">Uncharacterized protein</fullName>
    </submittedName>
</protein>
<name>A0A7M2WP67_9BACT</name>
<dbReference type="RefSeq" id="WP_206290214.1">
    <property type="nucleotide sequence ID" value="NZ_CP063458.1"/>
</dbReference>
<accession>A0A7M2WP67</accession>
<dbReference type="KEGG" id="hbs:IPV69_13545"/>
<dbReference type="EMBL" id="CP063458">
    <property type="protein sequence ID" value="QOV87315.1"/>
    <property type="molecule type" value="Genomic_DNA"/>
</dbReference>